<keyword evidence="3" id="KW-1185">Reference proteome</keyword>
<sequence>MAKRTSSEALERDDFEITTLSVFGAGGRMDPEALLGRRRPGRASVTGADARCGRGLQSPRSEAAHISKYAETEPSYYTSYSSLARERHLELASSCIMNYRSPYATKAKIVKNSTNFQRHAEFPNYME</sequence>
<accession>A0A4C1XJZ0</accession>
<evidence type="ECO:0000313" key="3">
    <source>
        <dbReference type="Proteomes" id="UP000299102"/>
    </source>
</evidence>
<name>A0A4C1XJZ0_EUMVA</name>
<organism evidence="2 3">
    <name type="scientific">Eumeta variegata</name>
    <name type="common">Bagworm moth</name>
    <name type="synonym">Eumeta japonica</name>
    <dbReference type="NCBI Taxonomy" id="151549"/>
    <lineage>
        <taxon>Eukaryota</taxon>
        <taxon>Metazoa</taxon>
        <taxon>Ecdysozoa</taxon>
        <taxon>Arthropoda</taxon>
        <taxon>Hexapoda</taxon>
        <taxon>Insecta</taxon>
        <taxon>Pterygota</taxon>
        <taxon>Neoptera</taxon>
        <taxon>Endopterygota</taxon>
        <taxon>Lepidoptera</taxon>
        <taxon>Glossata</taxon>
        <taxon>Ditrysia</taxon>
        <taxon>Tineoidea</taxon>
        <taxon>Psychidae</taxon>
        <taxon>Oiketicinae</taxon>
        <taxon>Eumeta</taxon>
    </lineage>
</organism>
<comment type="caution">
    <text evidence="2">The sequence shown here is derived from an EMBL/GenBank/DDBJ whole genome shotgun (WGS) entry which is preliminary data.</text>
</comment>
<gene>
    <name evidence="2" type="ORF">EVAR_35320_1</name>
</gene>
<proteinExistence type="predicted"/>
<reference evidence="2 3" key="1">
    <citation type="journal article" date="2019" name="Commun. Biol.">
        <title>The bagworm genome reveals a unique fibroin gene that provides high tensile strength.</title>
        <authorList>
            <person name="Kono N."/>
            <person name="Nakamura H."/>
            <person name="Ohtoshi R."/>
            <person name="Tomita M."/>
            <person name="Numata K."/>
            <person name="Arakawa K."/>
        </authorList>
    </citation>
    <scope>NUCLEOTIDE SEQUENCE [LARGE SCALE GENOMIC DNA]</scope>
</reference>
<protein>
    <submittedName>
        <fullName evidence="2">Uncharacterized protein</fullName>
    </submittedName>
</protein>
<dbReference type="Proteomes" id="UP000299102">
    <property type="component" value="Unassembled WGS sequence"/>
</dbReference>
<feature type="region of interest" description="Disordered" evidence="1">
    <location>
        <begin position="31"/>
        <end position="57"/>
    </location>
</feature>
<evidence type="ECO:0000256" key="1">
    <source>
        <dbReference type="SAM" id="MobiDB-lite"/>
    </source>
</evidence>
<evidence type="ECO:0000313" key="2">
    <source>
        <dbReference type="EMBL" id="GBP63430.1"/>
    </source>
</evidence>
<dbReference type="AlphaFoldDB" id="A0A4C1XJZ0"/>
<dbReference type="EMBL" id="BGZK01000869">
    <property type="protein sequence ID" value="GBP63430.1"/>
    <property type="molecule type" value="Genomic_DNA"/>
</dbReference>